<comment type="caution">
    <text evidence="1">The sequence shown here is derived from an EMBL/GenBank/DDBJ whole genome shotgun (WGS) entry which is preliminary data.</text>
</comment>
<evidence type="ECO:0000313" key="1">
    <source>
        <dbReference type="EMBL" id="KUG16349.1"/>
    </source>
</evidence>
<dbReference type="EMBL" id="LNQE01001503">
    <property type="protein sequence ID" value="KUG16349.1"/>
    <property type="molecule type" value="Genomic_DNA"/>
</dbReference>
<dbReference type="PROSITE" id="PS51257">
    <property type="entry name" value="PROKAR_LIPOPROTEIN"/>
    <property type="match status" value="1"/>
</dbReference>
<sequence>MRYRFQIVLLVYAALISQSCALTEITGGWSAVVNGEGTSLGESTVSSCFGDPFVTLGITSTSSLYGTGSVFDQKTGSQSLQLPLGGYELSVAYDGTVSSSLTLTSSGSGSVTSKIGSTASGVSTGEGSYDLLGYADITTEGYLSGSGIGRASAGGMTEYNVKAMGTPSEVWGSVSGMSSLNIVGLSSNSLVSTGQLNGLHTESRSVKDINGKISSASNSWIYAEASVIGEGKANVTSSGTAQGGAWDSSFANINQRLLNENAASSVTGELKGYAEANGHLDASHVSAILQAEAINDSSGMLVSGGPASYAAVTQSSDATRTYAETWVQNSVWGSVARTNNNQMAIEWGNLSDLGSGAHTYEAGSNALSFGKILMTTDYLFQTDQVSSLGNMSLDTYAEATKGKIAIAGTLMGPDGDGTLSSSDEFMQNAAGFTGGLNHYSLVDAGRTPLPWVETHAILTRAYVSSNPSGSEMLYQPYKIDNLEDPNVAWSRTDGSYLQAH</sequence>
<reference evidence="1" key="1">
    <citation type="journal article" date="2015" name="Proc. Natl. Acad. Sci. U.S.A.">
        <title>Networks of energetic and metabolic interactions define dynamics in microbial communities.</title>
        <authorList>
            <person name="Embree M."/>
            <person name="Liu J.K."/>
            <person name="Al-Bassam M.M."/>
            <person name="Zengler K."/>
        </authorList>
    </citation>
    <scope>NUCLEOTIDE SEQUENCE</scope>
</reference>
<name>A0A0W8F656_9ZZZZ</name>
<organism evidence="1">
    <name type="scientific">hydrocarbon metagenome</name>
    <dbReference type="NCBI Taxonomy" id="938273"/>
    <lineage>
        <taxon>unclassified sequences</taxon>
        <taxon>metagenomes</taxon>
        <taxon>ecological metagenomes</taxon>
    </lineage>
</organism>
<dbReference type="AlphaFoldDB" id="A0A0W8F656"/>
<proteinExistence type="predicted"/>
<accession>A0A0W8F656</accession>
<gene>
    <name evidence="1" type="ORF">ASZ90_014023</name>
</gene>
<protein>
    <submittedName>
        <fullName evidence="1">Autotransporter adhesin</fullName>
    </submittedName>
</protein>